<dbReference type="AlphaFoldDB" id="A0A9P7EMG0"/>
<evidence type="ECO:0000256" key="6">
    <source>
        <dbReference type="SAM" id="MobiDB-lite"/>
    </source>
</evidence>
<gene>
    <name evidence="10" type="ORF">BJ212DRAFT_295650</name>
</gene>
<evidence type="ECO:0000256" key="4">
    <source>
        <dbReference type="ARBA" id="ARBA00023136"/>
    </source>
</evidence>
<feature type="domain" description="Threonine/Serine exporter ThrE" evidence="9">
    <location>
        <begin position="558"/>
        <end position="677"/>
    </location>
</feature>
<dbReference type="PANTHER" id="PTHR31082">
    <property type="entry name" value="PHEROMONE-REGULATED MEMBRANE PROTEIN 10"/>
    <property type="match status" value="1"/>
</dbReference>
<feature type="region of interest" description="Disordered" evidence="6">
    <location>
        <begin position="157"/>
        <end position="190"/>
    </location>
</feature>
<accession>A0A9P7EMG0</accession>
<feature type="transmembrane region" description="Helical" evidence="7">
    <location>
        <begin position="617"/>
        <end position="637"/>
    </location>
</feature>
<protein>
    <recommendedName>
        <fullName evidence="12">Threonine/serine exporter-like N-terminal domain-containing protein</fullName>
    </recommendedName>
</protein>
<dbReference type="EMBL" id="JABBWG010000002">
    <property type="protein sequence ID" value="KAG1825753.1"/>
    <property type="molecule type" value="Genomic_DNA"/>
</dbReference>
<feature type="region of interest" description="Disordered" evidence="6">
    <location>
        <begin position="67"/>
        <end position="101"/>
    </location>
</feature>
<feature type="domain" description="Threonine/serine exporter-like N-terminal" evidence="8">
    <location>
        <begin position="224"/>
        <end position="468"/>
    </location>
</feature>
<organism evidence="10 11">
    <name type="scientific">Suillus subaureus</name>
    <dbReference type="NCBI Taxonomy" id="48587"/>
    <lineage>
        <taxon>Eukaryota</taxon>
        <taxon>Fungi</taxon>
        <taxon>Dikarya</taxon>
        <taxon>Basidiomycota</taxon>
        <taxon>Agaricomycotina</taxon>
        <taxon>Agaricomycetes</taxon>
        <taxon>Agaricomycetidae</taxon>
        <taxon>Boletales</taxon>
        <taxon>Suillineae</taxon>
        <taxon>Suillaceae</taxon>
        <taxon>Suillus</taxon>
    </lineage>
</organism>
<keyword evidence="3 7" id="KW-1133">Transmembrane helix</keyword>
<evidence type="ECO:0000256" key="1">
    <source>
        <dbReference type="ARBA" id="ARBA00004141"/>
    </source>
</evidence>
<feature type="compositionally biased region" description="Polar residues" evidence="6">
    <location>
        <begin position="157"/>
        <end position="171"/>
    </location>
</feature>
<feature type="transmembrane region" description="Helical" evidence="7">
    <location>
        <begin position="563"/>
        <end position="581"/>
    </location>
</feature>
<evidence type="ECO:0000259" key="8">
    <source>
        <dbReference type="Pfam" id="PF06738"/>
    </source>
</evidence>
<dbReference type="GO" id="GO:0022857">
    <property type="term" value="F:transmembrane transporter activity"/>
    <property type="evidence" value="ECO:0007669"/>
    <property type="project" value="InterPro"/>
</dbReference>
<dbReference type="InterPro" id="IPR010619">
    <property type="entry name" value="ThrE-like_N"/>
</dbReference>
<evidence type="ECO:0000256" key="5">
    <source>
        <dbReference type="ARBA" id="ARBA00034125"/>
    </source>
</evidence>
<feature type="transmembrane region" description="Helical" evidence="7">
    <location>
        <begin position="657"/>
        <end position="682"/>
    </location>
</feature>
<dbReference type="OrthoDB" id="413008at2759"/>
<evidence type="ECO:0000256" key="2">
    <source>
        <dbReference type="ARBA" id="ARBA00022692"/>
    </source>
</evidence>
<evidence type="ECO:0000256" key="3">
    <source>
        <dbReference type="ARBA" id="ARBA00022989"/>
    </source>
</evidence>
<keyword evidence="2 7" id="KW-0812">Transmembrane</keyword>
<keyword evidence="4 7" id="KW-0472">Membrane</keyword>
<dbReference type="InterPro" id="IPR024528">
    <property type="entry name" value="ThrE_2"/>
</dbReference>
<dbReference type="GeneID" id="64636868"/>
<comment type="subcellular location">
    <subcellularLocation>
        <location evidence="1">Membrane</location>
        <topology evidence="1">Multi-pass membrane protein</topology>
    </subcellularLocation>
</comment>
<dbReference type="GO" id="GO:0016020">
    <property type="term" value="C:membrane"/>
    <property type="evidence" value="ECO:0007669"/>
    <property type="project" value="UniProtKB-SubCell"/>
</dbReference>
<dbReference type="PANTHER" id="PTHR31082:SF4">
    <property type="entry name" value="PHEROMONE-REGULATED MEMBRANE PROTEIN 10"/>
    <property type="match status" value="1"/>
</dbReference>
<feature type="transmembrane region" description="Helical" evidence="7">
    <location>
        <begin position="448"/>
        <end position="472"/>
    </location>
</feature>
<comment type="similarity">
    <text evidence="5">Belongs to the ThrE exporter (TC 2.A.79) family.</text>
</comment>
<feature type="transmembrane region" description="Helical" evidence="7">
    <location>
        <begin position="537"/>
        <end position="556"/>
    </location>
</feature>
<sequence>MYGMEIRLVCNHDHQTGSECLKGINADVSDTWSSQPLFVHIMYSPVTPEARRRPVCHERLPHLAGIGLARNSPSSSQQSTASSTWRPTDEAISASSSQHTKVREEVAAAEISRTFSALEDGRTPPKRRRSVMDRLIPFTRRPQEALDEEIFSDMKTFNPTSRKTRGSSISGDASAEAKPSKRPLGGGGPNSFYQGAKLRASVIKSKRPSAITKHVQDIDKRRAFMLKLAKCLLAFGAPSHRIESQLATASQILDARASFVHIPNIIIVTFGDEDMTSVETHFVKANGRIALTALQGVHIVYRKVLHDKMTVEEGTKQLASILSAPPIYSLLVRCLLAFVCGSTICVLAFGGSVIDMWISGVCAFVLQYLGLNTATKSATYANVYELIRISIAIIVSFVARALSTIPGRLFCYNAIASAGVVLILPGFTILISALELTSRNILCGSVRMVYAIIYTLFLGFGLTIGSDLYLVLNKHARHNLDKAEAGRYTMYHGTFHAENGTSPVPGGAIFGFAQTNDPHIVNGCYREPNWPWWRKELPWWTLFFLVPAYSLCSSLSNLQKLRSWQLLVMVVFACCAFVANRLSNNYLPGKSDIISASGALVIGVLGNVYSRVMRGTAFTAMVTGVLFLVPSGIGQGGGLLSSDETSSTQQYSAGLQLAIRIIEVAIGITVGLFVSQIFVYALGRRKNAAHFAF</sequence>
<dbReference type="InterPro" id="IPR051361">
    <property type="entry name" value="ThrE/Ser_Exporter"/>
</dbReference>
<feature type="transmembrane region" description="Helical" evidence="7">
    <location>
        <begin position="386"/>
        <end position="403"/>
    </location>
</feature>
<feature type="transmembrane region" description="Helical" evidence="7">
    <location>
        <begin position="415"/>
        <end position="436"/>
    </location>
</feature>
<evidence type="ECO:0008006" key="12">
    <source>
        <dbReference type="Google" id="ProtNLM"/>
    </source>
</evidence>
<proteinExistence type="inferred from homology"/>
<keyword evidence="11" id="KW-1185">Reference proteome</keyword>
<evidence type="ECO:0000313" key="10">
    <source>
        <dbReference type="EMBL" id="KAG1825753.1"/>
    </source>
</evidence>
<evidence type="ECO:0000313" key="11">
    <source>
        <dbReference type="Proteomes" id="UP000807769"/>
    </source>
</evidence>
<comment type="caution">
    <text evidence="10">The sequence shown here is derived from an EMBL/GenBank/DDBJ whole genome shotgun (WGS) entry which is preliminary data.</text>
</comment>
<dbReference type="Pfam" id="PF06738">
    <property type="entry name" value="ThrE"/>
    <property type="match status" value="1"/>
</dbReference>
<dbReference type="RefSeq" id="XP_041199006.1">
    <property type="nucleotide sequence ID" value="XM_041342852.1"/>
</dbReference>
<reference evidence="10" key="1">
    <citation type="journal article" date="2020" name="New Phytol.">
        <title>Comparative genomics reveals dynamic genome evolution in host specialist ectomycorrhizal fungi.</title>
        <authorList>
            <person name="Lofgren L.A."/>
            <person name="Nguyen N.H."/>
            <person name="Vilgalys R."/>
            <person name="Ruytinx J."/>
            <person name="Liao H.L."/>
            <person name="Branco S."/>
            <person name="Kuo A."/>
            <person name="LaButti K."/>
            <person name="Lipzen A."/>
            <person name="Andreopoulos W."/>
            <person name="Pangilinan J."/>
            <person name="Riley R."/>
            <person name="Hundley H."/>
            <person name="Na H."/>
            <person name="Barry K."/>
            <person name="Grigoriev I.V."/>
            <person name="Stajich J.E."/>
            <person name="Kennedy P.G."/>
        </authorList>
    </citation>
    <scope>NUCLEOTIDE SEQUENCE</scope>
    <source>
        <strain evidence="10">MN1</strain>
    </source>
</reference>
<dbReference type="Proteomes" id="UP000807769">
    <property type="component" value="Unassembled WGS sequence"/>
</dbReference>
<evidence type="ECO:0000256" key="7">
    <source>
        <dbReference type="SAM" id="Phobius"/>
    </source>
</evidence>
<name>A0A9P7EMG0_9AGAM</name>
<feature type="compositionally biased region" description="Low complexity" evidence="6">
    <location>
        <begin position="72"/>
        <end position="84"/>
    </location>
</feature>
<evidence type="ECO:0000259" key="9">
    <source>
        <dbReference type="Pfam" id="PF12821"/>
    </source>
</evidence>
<dbReference type="Pfam" id="PF12821">
    <property type="entry name" value="ThrE_2"/>
    <property type="match status" value="1"/>
</dbReference>
<feature type="transmembrane region" description="Helical" evidence="7">
    <location>
        <begin position="593"/>
        <end position="610"/>
    </location>
</feature>